<evidence type="ECO:0000313" key="3">
    <source>
        <dbReference type="Proteomes" id="UP000186922"/>
    </source>
</evidence>
<name>A0A1D1V1M1_RAMVA</name>
<evidence type="ECO:0000313" key="2">
    <source>
        <dbReference type="EMBL" id="GAU94740.1"/>
    </source>
</evidence>
<dbReference type="EMBL" id="BDGG01000003">
    <property type="protein sequence ID" value="GAU94740.1"/>
    <property type="molecule type" value="Genomic_DNA"/>
</dbReference>
<protein>
    <submittedName>
        <fullName evidence="2">Uncharacterized protein</fullName>
    </submittedName>
</protein>
<dbReference type="AlphaFoldDB" id="A0A1D1V1M1"/>
<feature type="compositionally biased region" description="Basic and acidic residues" evidence="1">
    <location>
        <begin position="12"/>
        <end position="26"/>
    </location>
</feature>
<organism evidence="2 3">
    <name type="scientific">Ramazzottius varieornatus</name>
    <name type="common">Water bear</name>
    <name type="synonym">Tardigrade</name>
    <dbReference type="NCBI Taxonomy" id="947166"/>
    <lineage>
        <taxon>Eukaryota</taxon>
        <taxon>Metazoa</taxon>
        <taxon>Ecdysozoa</taxon>
        <taxon>Tardigrada</taxon>
        <taxon>Eutardigrada</taxon>
        <taxon>Parachela</taxon>
        <taxon>Hypsibioidea</taxon>
        <taxon>Ramazzottiidae</taxon>
        <taxon>Ramazzottius</taxon>
    </lineage>
</organism>
<proteinExistence type="predicted"/>
<feature type="region of interest" description="Disordered" evidence="1">
    <location>
        <begin position="1"/>
        <end position="39"/>
    </location>
</feature>
<dbReference type="Proteomes" id="UP000186922">
    <property type="component" value="Unassembled WGS sequence"/>
</dbReference>
<keyword evidence="3" id="KW-1185">Reference proteome</keyword>
<reference evidence="2 3" key="1">
    <citation type="journal article" date="2016" name="Nat. Commun.">
        <title>Extremotolerant tardigrade genome and improved radiotolerance of human cultured cells by tardigrade-unique protein.</title>
        <authorList>
            <person name="Hashimoto T."/>
            <person name="Horikawa D.D."/>
            <person name="Saito Y."/>
            <person name="Kuwahara H."/>
            <person name="Kozuka-Hata H."/>
            <person name="Shin-I T."/>
            <person name="Minakuchi Y."/>
            <person name="Ohishi K."/>
            <person name="Motoyama A."/>
            <person name="Aizu T."/>
            <person name="Enomoto A."/>
            <person name="Kondo K."/>
            <person name="Tanaka S."/>
            <person name="Hara Y."/>
            <person name="Koshikawa S."/>
            <person name="Sagara H."/>
            <person name="Miura T."/>
            <person name="Yokobori S."/>
            <person name="Miyagawa K."/>
            <person name="Suzuki Y."/>
            <person name="Kubo T."/>
            <person name="Oyama M."/>
            <person name="Kohara Y."/>
            <person name="Fujiyama A."/>
            <person name="Arakawa K."/>
            <person name="Katayama T."/>
            <person name="Toyoda A."/>
            <person name="Kunieda T."/>
        </authorList>
    </citation>
    <scope>NUCLEOTIDE SEQUENCE [LARGE SCALE GENOMIC DNA]</scope>
    <source>
        <strain evidence="2 3">YOKOZUNA-1</strain>
    </source>
</reference>
<gene>
    <name evidence="2" type="primary">RvY_06463-1</name>
    <name evidence="2" type="synonym">RvY_06463.1</name>
    <name evidence="2" type="ORF">RvY_06463</name>
</gene>
<evidence type="ECO:0000256" key="1">
    <source>
        <dbReference type="SAM" id="MobiDB-lite"/>
    </source>
</evidence>
<comment type="caution">
    <text evidence="2">The sequence shown here is derived from an EMBL/GenBank/DDBJ whole genome shotgun (WGS) entry which is preliminary data.</text>
</comment>
<accession>A0A1D1V1M1</accession>
<sequence length="207" mass="24322">MPTSVVIPTEKSPSHEAPVTKKREPPTDGTDPHPNLKKKLPLPFTHRHWTLPRIGADVDWEKQYDGLRAEIRKFVGWFAKIASSSRIDDDERPSKKRGKYTEEFDKKVEFKEEDIRSYFTALNEIYETMPETDKDRFCFLLQRAGVTNMKRLSQDCRKHFEKEFIGGEHLVTMVSIAEPWLRLREEKEFRQAYKALPNFQKQLVGNP</sequence>